<evidence type="ECO:0000256" key="18">
    <source>
        <dbReference type="ARBA" id="ARBA00047493"/>
    </source>
</evidence>
<keyword evidence="13" id="KW-0460">Magnesium</keyword>
<dbReference type="PIRSF" id="PIRSF001563">
    <property type="entry name" value="Folylpolyglu_synth"/>
    <property type="match status" value="1"/>
</dbReference>
<dbReference type="GO" id="GO:0046656">
    <property type="term" value="P:folic acid biosynthetic process"/>
    <property type="evidence" value="ECO:0007669"/>
    <property type="project" value="UniProtKB-KW"/>
</dbReference>
<keyword evidence="10" id="KW-0479">Metal-binding</keyword>
<evidence type="ECO:0000256" key="9">
    <source>
        <dbReference type="ARBA" id="ARBA00022598"/>
    </source>
</evidence>
<feature type="domain" description="Mur ligase C-terminal" evidence="23">
    <location>
        <begin position="290"/>
        <end position="408"/>
    </location>
</feature>
<accession>A0A2H3NN60</accession>
<evidence type="ECO:0000256" key="11">
    <source>
        <dbReference type="ARBA" id="ARBA00022741"/>
    </source>
</evidence>
<keyword evidence="14" id="KW-0289">Folate biosynthesis</keyword>
<evidence type="ECO:0000256" key="6">
    <source>
        <dbReference type="ARBA" id="ARBA00013023"/>
    </source>
</evidence>
<comment type="function">
    <text evidence="2">Functions in two distinct reactions of the de novo folate biosynthetic pathway. Catalyzes the addition of a glutamate residue to dihydropteroate (7,8-dihydropteroate or H2Pte) to form dihydrofolate (7,8-dihydrofolate monoglutamate or H2Pte-Glu). Also catalyzes successive additions of L-glutamate to tetrahydrofolate or 10-formyltetrahydrofolate or 5,10-methylenetetrahydrofolate, leading to folylpolyglutamate derivatives.</text>
</comment>
<dbReference type="GO" id="GO:0005524">
    <property type="term" value="F:ATP binding"/>
    <property type="evidence" value="ECO:0007669"/>
    <property type="project" value="UniProtKB-KW"/>
</dbReference>
<comment type="cofactor">
    <cofactor evidence="1">
        <name>Mg(2+)</name>
        <dbReference type="ChEBI" id="CHEBI:18420"/>
    </cofactor>
</comment>
<dbReference type="OrthoDB" id="9809356at2"/>
<comment type="caution">
    <text evidence="25">The sequence shown here is derived from an EMBL/GenBank/DDBJ whole genome shotgun (WGS) entry which is preliminary data.</text>
</comment>
<keyword evidence="26" id="KW-1185">Reference proteome</keyword>
<protein>
    <recommendedName>
        <fullName evidence="8">Dihydrofolate synthase/folylpolyglutamate synthase</fullName>
        <ecNumber evidence="6">6.3.2.12</ecNumber>
        <ecNumber evidence="7">6.3.2.17</ecNumber>
    </recommendedName>
    <alternativeName>
        <fullName evidence="17">Folylpoly-gamma-glutamate synthetase-dihydrofolate synthetase</fullName>
    </alternativeName>
    <alternativeName>
        <fullName evidence="15">Folylpolyglutamate synthetase</fullName>
    </alternativeName>
    <alternativeName>
        <fullName evidence="16">Tetrahydrofolylpolyglutamate synthase</fullName>
    </alternativeName>
</protein>
<dbReference type="PANTHER" id="PTHR11136">
    <property type="entry name" value="FOLYLPOLYGLUTAMATE SYNTHASE-RELATED"/>
    <property type="match status" value="1"/>
</dbReference>
<dbReference type="GO" id="GO:0004326">
    <property type="term" value="F:tetrahydrofolylpolyglutamate synthase activity"/>
    <property type="evidence" value="ECO:0007669"/>
    <property type="project" value="UniProtKB-EC"/>
</dbReference>
<dbReference type="SUPFAM" id="SSF53244">
    <property type="entry name" value="MurD-like peptide ligases, peptide-binding domain"/>
    <property type="match status" value="1"/>
</dbReference>
<evidence type="ECO:0000313" key="25">
    <source>
        <dbReference type="EMBL" id="PEN08354.1"/>
    </source>
</evidence>
<gene>
    <name evidence="25" type="ORF">CRI93_04360</name>
</gene>
<evidence type="ECO:0000256" key="13">
    <source>
        <dbReference type="ARBA" id="ARBA00022842"/>
    </source>
</evidence>
<dbReference type="Gene3D" id="3.90.190.20">
    <property type="entry name" value="Mur ligase, C-terminal domain"/>
    <property type="match status" value="1"/>
</dbReference>
<evidence type="ECO:0000256" key="2">
    <source>
        <dbReference type="ARBA" id="ARBA00002714"/>
    </source>
</evidence>
<evidence type="ECO:0000313" key="26">
    <source>
        <dbReference type="Proteomes" id="UP000221024"/>
    </source>
</evidence>
<proteinExistence type="inferred from homology"/>
<keyword evidence="9 22" id="KW-0436">Ligase</keyword>
<sequence>MTDPIDALHALPRYAGTDDDSYKPGLDRMQALIDALGIRLDDLPTLHIAGTNGKGSTAAMSAAIAQAAGYRVGLHTSPHLWSVAERMRIDGTPIPDDTLRAMIAEAQPAFDRIEPSFFEATVALSLQYFARESVDLAVVEVGLGGRLDATNVVEAEVAIITSIALEHTALLGDTEAKIAQEKGGIMRAGQPVVLGPLSNEAESALQKQASARGAVLHRTAATTRWNEARRTLITPRACYAVPDLDLPGVHQQQNAACAVRALELHPAVRLTSNAVASGLGAVRAYAGLHGRMERLAVHPPVWIDVAHNPAGLAAACTALPHCPGCCIVALGVMRDKPLSALLDALDDRGIDTVWPVEVPTDRALPAEALADACQARGWSTRAPASLMTHVDYFQHTASPEDLLLVTGSHYTVGELAPALRPL</sequence>
<comment type="catalytic activity">
    <reaction evidence="18">
        <text>(6S)-5,6,7,8-tetrahydrofolyl-(gamma-L-Glu)(n) + L-glutamate + ATP = (6S)-5,6,7,8-tetrahydrofolyl-(gamma-L-Glu)(n+1) + ADP + phosphate + H(+)</text>
        <dbReference type="Rhea" id="RHEA:10580"/>
        <dbReference type="Rhea" id="RHEA-COMP:14738"/>
        <dbReference type="Rhea" id="RHEA-COMP:14740"/>
        <dbReference type="ChEBI" id="CHEBI:15378"/>
        <dbReference type="ChEBI" id="CHEBI:29985"/>
        <dbReference type="ChEBI" id="CHEBI:30616"/>
        <dbReference type="ChEBI" id="CHEBI:43474"/>
        <dbReference type="ChEBI" id="CHEBI:141005"/>
        <dbReference type="ChEBI" id="CHEBI:456216"/>
        <dbReference type="EC" id="6.3.2.17"/>
    </reaction>
</comment>
<dbReference type="InterPro" id="IPR001645">
    <property type="entry name" value="Folylpolyglutamate_synth"/>
</dbReference>
<name>A0A2H3NN60_9BACT</name>
<evidence type="ECO:0000256" key="17">
    <source>
        <dbReference type="ARBA" id="ARBA00032510"/>
    </source>
</evidence>
<keyword evidence="12 22" id="KW-0067">ATP-binding</keyword>
<comment type="catalytic activity">
    <reaction evidence="21">
        <text>7,8-dihydropteroate + L-glutamate + ATP = 7,8-dihydrofolate + ADP + phosphate + H(+)</text>
        <dbReference type="Rhea" id="RHEA:23584"/>
        <dbReference type="ChEBI" id="CHEBI:15378"/>
        <dbReference type="ChEBI" id="CHEBI:17839"/>
        <dbReference type="ChEBI" id="CHEBI:29985"/>
        <dbReference type="ChEBI" id="CHEBI:30616"/>
        <dbReference type="ChEBI" id="CHEBI:43474"/>
        <dbReference type="ChEBI" id="CHEBI:57451"/>
        <dbReference type="ChEBI" id="CHEBI:456216"/>
        <dbReference type="EC" id="6.3.2.12"/>
    </reaction>
</comment>
<evidence type="ECO:0000256" key="4">
    <source>
        <dbReference type="ARBA" id="ARBA00005150"/>
    </source>
</evidence>
<dbReference type="EMBL" id="PDEP01000003">
    <property type="protein sequence ID" value="PEN08354.1"/>
    <property type="molecule type" value="Genomic_DNA"/>
</dbReference>
<comment type="catalytic activity">
    <reaction evidence="20">
        <text>(6R)-5,10-methylenetetrahydrofolyl-(gamma-L-Glu)(n) + L-glutamate + ATP = (6R)-5,10-methylenetetrahydrofolyl-(gamma-L-Glu)(n+1) + ADP + phosphate + H(+)</text>
        <dbReference type="Rhea" id="RHEA:51912"/>
        <dbReference type="Rhea" id="RHEA-COMP:13257"/>
        <dbReference type="Rhea" id="RHEA-COMP:13258"/>
        <dbReference type="ChEBI" id="CHEBI:15378"/>
        <dbReference type="ChEBI" id="CHEBI:29985"/>
        <dbReference type="ChEBI" id="CHEBI:30616"/>
        <dbReference type="ChEBI" id="CHEBI:43474"/>
        <dbReference type="ChEBI" id="CHEBI:136572"/>
        <dbReference type="ChEBI" id="CHEBI:456216"/>
        <dbReference type="EC" id="6.3.2.17"/>
    </reaction>
</comment>
<dbReference type="Gene3D" id="3.40.1190.10">
    <property type="entry name" value="Mur-like, catalytic domain"/>
    <property type="match status" value="1"/>
</dbReference>
<evidence type="ECO:0000259" key="24">
    <source>
        <dbReference type="Pfam" id="PF08245"/>
    </source>
</evidence>
<evidence type="ECO:0000256" key="8">
    <source>
        <dbReference type="ARBA" id="ARBA00019357"/>
    </source>
</evidence>
<evidence type="ECO:0000256" key="20">
    <source>
        <dbReference type="ARBA" id="ARBA00049035"/>
    </source>
</evidence>
<keyword evidence="11 22" id="KW-0547">Nucleotide-binding</keyword>
<dbReference type="GO" id="GO:0008841">
    <property type="term" value="F:dihydrofolate synthase activity"/>
    <property type="evidence" value="ECO:0007669"/>
    <property type="project" value="UniProtKB-EC"/>
</dbReference>
<reference evidence="25 26" key="1">
    <citation type="submission" date="2017-10" db="EMBL/GenBank/DDBJ databases">
        <title>Draft genome of Longimonas halophila.</title>
        <authorList>
            <person name="Goh K.M."/>
            <person name="Shamsir M.S."/>
            <person name="Lim S.W."/>
        </authorList>
    </citation>
    <scope>NUCLEOTIDE SEQUENCE [LARGE SCALE GENOMIC DNA]</scope>
    <source>
        <strain evidence="25 26">KCTC 42399</strain>
    </source>
</reference>
<evidence type="ECO:0000256" key="22">
    <source>
        <dbReference type="PIRNR" id="PIRNR001563"/>
    </source>
</evidence>
<dbReference type="PANTHER" id="PTHR11136:SF0">
    <property type="entry name" value="DIHYDROFOLATE SYNTHETASE-RELATED"/>
    <property type="match status" value="1"/>
</dbReference>
<dbReference type="GO" id="GO:0005737">
    <property type="term" value="C:cytoplasm"/>
    <property type="evidence" value="ECO:0007669"/>
    <property type="project" value="TreeGrafter"/>
</dbReference>
<evidence type="ECO:0000256" key="14">
    <source>
        <dbReference type="ARBA" id="ARBA00022909"/>
    </source>
</evidence>
<dbReference type="FunFam" id="3.40.1190.10:FF:000011">
    <property type="entry name" value="Folylpolyglutamate synthase/dihydrofolate synthase"/>
    <property type="match status" value="1"/>
</dbReference>
<dbReference type="AlphaFoldDB" id="A0A2H3NN60"/>
<dbReference type="Pfam" id="PF08245">
    <property type="entry name" value="Mur_ligase_M"/>
    <property type="match status" value="1"/>
</dbReference>
<dbReference type="InterPro" id="IPR018109">
    <property type="entry name" value="Folylpolyglutamate_synth_CS"/>
</dbReference>
<comment type="similarity">
    <text evidence="5 22">Belongs to the folylpolyglutamate synthase family.</text>
</comment>
<evidence type="ECO:0000256" key="10">
    <source>
        <dbReference type="ARBA" id="ARBA00022723"/>
    </source>
</evidence>
<dbReference type="RefSeq" id="WP_098061393.1">
    <property type="nucleotide sequence ID" value="NZ_PDEP01000003.1"/>
</dbReference>
<dbReference type="Pfam" id="PF02875">
    <property type="entry name" value="Mur_ligase_C"/>
    <property type="match status" value="1"/>
</dbReference>
<feature type="domain" description="Mur ligase central" evidence="24">
    <location>
        <begin position="48"/>
        <end position="260"/>
    </location>
</feature>
<evidence type="ECO:0000256" key="19">
    <source>
        <dbReference type="ARBA" id="ARBA00047808"/>
    </source>
</evidence>
<dbReference type="InterPro" id="IPR013221">
    <property type="entry name" value="Mur_ligase_cen"/>
</dbReference>
<comment type="catalytic activity">
    <reaction evidence="19">
        <text>10-formyltetrahydrofolyl-(gamma-L-Glu)(n) + L-glutamate + ATP = 10-formyltetrahydrofolyl-(gamma-L-Glu)(n+1) + ADP + phosphate + H(+)</text>
        <dbReference type="Rhea" id="RHEA:51904"/>
        <dbReference type="Rhea" id="RHEA-COMP:13088"/>
        <dbReference type="Rhea" id="RHEA-COMP:14300"/>
        <dbReference type="ChEBI" id="CHEBI:15378"/>
        <dbReference type="ChEBI" id="CHEBI:29985"/>
        <dbReference type="ChEBI" id="CHEBI:30616"/>
        <dbReference type="ChEBI" id="CHEBI:43474"/>
        <dbReference type="ChEBI" id="CHEBI:134413"/>
        <dbReference type="ChEBI" id="CHEBI:456216"/>
        <dbReference type="EC" id="6.3.2.17"/>
    </reaction>
</comment>
<evidence type="ECO:0000256" key="5">
    <source>
        <dbReference type="ARBA" id="ARBA00008276"/>
    </source>
</evidence>
<dbReference type="EC" id="6.3.2.17" evidence="7"/>
<dbReference type="EC" id="6.3.2.12" evidence="6"/>
<dbReference type="PROSITE" id="PS01012">
    <property type="entry name" value="FOLYLPOLYGLU_SYNT_2"/>
    <property type="match status" value="1"/>
</dbReference>
<comment type="pathway">
    <text evidence="3">Cofactor biosynthesis; tetrahydrofolate biosynthesis; 7,8-dihydrofolate from 2-amino-4-hydroxy-6-hydroxymethyl-7,8-dihydropteridine diphosphate and 4-aminobenzoate: step 2/2.</text>
</comment>
<organism evidence="25 26">
    <name type="scientific">Longimonas halophila</name>
    <dbReference type="NCBI Taxonomy" id="1469170"/>
    <lineage>
        <taxon>Bacteria</taxon>
        <taxon>Pseudomonadati</taxon>
        <taxon>Rhodothermota</taxon>
        <taxon>Rhodothermia</taxon>
        <taxon>Rhodothermales</taxon>
        <taxon>Salisaetaceae</taxon>
        <taxon>Longimonas</taxon>
    </lineage>
</organism>
<evidence type="ECO:0000256" key="12">
    <source>
        <dbReference type="ARBA" id="ARBA00022840"/>
    </source>
</evidence>
<evidence type="ECO:0000256" key="1">
    <source>
        <dbReference type="ARBA" id="ARBA00001946"/>
    </source>
</evidence>
<evidence type="ECO:0000256" key="3">
    <source>
        <dbReference type="ARBA" id="ARBA00004799"/>
    </source>
</evidence>
<dbReference type="InterPro" id="IPR036615">
    <property type="entry name" value="Mur_ligase_C_dom_sf"/>
</dbReference>
<dbReference type="SUPFAM" id="SSF53623">
    <property type="entry name" value="MurD-like peptide ligases, catalytic domain"/>
    <property type="match status" value="1"/>
</dbReference>
<evidence type="ECO:0000259" key="23">
    <source>
        <dbReference type="Pfam" id="PF02875"/>
    </source>
</evidence>
<evidence type="ECO:0000256" key="16">
    <source>
        <dbReference type="ARBA" id="ARBA00030592"/>
    </source>
</evidence>
<dbReference type="GO" id="GO:0046872">
    <property type="term" value="F:metal ion binding"/>
    <property type="evidence" value="ECO:0007669"/>
    <property type="project" value="UniProtKB-KW"/>
</dbReference>
<evidence type="ECO:0000256" key="21">
    <source>
        <dbReference type="ARBA" id="ARBA00049161"/>
    </source>
</evidence>
<dbReference type="Proteomes" id="UP000221024">
    <property type="component" value="Unassembled WGS sequence"/>
</dbReference>
<comment type="pathway">
    <text evidence="4">Cofactor biosynthesis; tetrahydrofolylpolyglutamate biosynthesis.</text>
</comment>
<evidence type="ECO:0000256" key="7">
    <source>
        <dbReference type="ARBA" id="ARBA00013025"/>
    </source>
</evidence>
<dbReference type="InterPro" id="IPR036565">
    <property type="entry name" value="Mur-like_cat_sf"/>
</dbReference>
<dbReference type="NCBIfam" id="TIGR01499">
    <property type="entry name" value="folC"/>
    <property type="match status" value="1"/>
</dbReference>
<evidence type="ECO:0000256" key="15">
    <source>
        <dbReference type="ARBA" id="ARBA00030048"/>
    </source>
</evidence>
<dbReference type="InterPro" id="IPR004101">
    <property type="entry name" value="Mur_ligase_C"/>
</dbReference>